<keyword evidence="8" id="KW-1185">Reference proteome</keyword>
<evidence type="ECO:0000256" key="2">
    <source>
        <dbReference type="ARBA" id="ARBA00022692"/>
    </source>
</evidence>
<evidence type="ECO:0000259" key="6">
    <source>
        <dbReference type="Pfam" id="PF05154"/>
    </source>
</evidence>
<dbReference type="Pfam" id="PF05154">
    <property type="entry name" value="TM2"/>
    <property type="match status" value="1"/>
</dbReference>
<reference evidence="7" key="1">
    <citation type="submission" date="2021-04" db="EMBL/GenBank/DDBJ databases">
        <authorList>
            <person name="Pira H."/>
            <person name="Risdian C."/>
            <person name="Wink J."/>
        </authorList>
    </citation>
    <scope>NUCLEOTIDE SEQUENCE</scope>
    <source>
        <strain evidence="7">WH158</strain>
    </source>
</reference>
<dbReference type="EMBL" id="JAGSPC010000001">
    <property type="protein sequence ID" value="MBV7259368.1"/>
    <property type="molecule type" value="Genomic_DNA"/>
</dbReference>
<evidence type="ECO:0000313" key="7">
    <source>
        <dbReference type="EMBL" id="MBV7259368.1"/>
    </source>
</evidence>
<keyword evidence="3 5" id="KW-1133">Transmembrane helix</keyword>
<evidence type="ECO:0000256" key="4">
    <source>
        <dbReference type="ARBA" id="ARBA00023136"/>
    </source>
</evidence>
<evidence type="ECO:0000256" key="1">
    <source>
        <dbReference type="ARBA" id="ARBA00004141"/>
    </source>
</evidence>
<dbReference type="Proteomes" id="UP001138681">
    <property type="component" value="Unassembled WGS sequence"/>
</dbReference>
<comment type="subcellular location">
    <subcellularLocation>
        <location evidence="1">Membrane</location>
        <topology evidence="1">Multi-pass membrane protein</topology>
    </subcellularLocation>
</comment>
<keyword evidence="4 5" id="KW-0472">Membrane</keyword>
<dbReference type="InterPro" id="IPR007829">
    <property type="entry name" value="TM2"/>
</dbReference>
<sequence>MDETAHKQMVFEANRKSMGIAYLLWLFLGFFGVHRFYAGSTKTGVMQLVLALSVVGWLVLIPWLLADLVLIPGMIRDENMKTINMLTHGSSEAPIAAAPKAVTEADRRRDAMLEDLRTTGYRKKPRDTSHLYR</sequence>
<name>A0A9X1F4V5_9SPHN</name>
<dbReference type="InterPro" id="IPR050932">
    <property type="entry name" value="TM2D1-3-like"/>
</dbReference>
<evidence type="ECO:0000313" key="8">
    <source>
        <dbReference type="Proteomes" id="UP001138681"/>
    </source>
</evidence>
<evidence type="ECO:0000256" key="3">
    <source>
        <dbReference type="ARBA" id="ARBA00022989"/>
    </source>
</evidence>
<dbReference type="PANTHER" id="PTHR21016">
    <property type="entry name" value="BETA-AMYLOID BINDING PROTEIN-RELATED"/>
    <property type="match status" value="1"/>
</dbReference>
<organism evidence="7 8">
    <name type="scientific">Erythrobacter crassostreae</name>
    <dbReference type="NCBI Taxonomy" id="2828328"/>
    <lineage>
        <taxon>Bacteria</taxon>
        <taxon>Pseudomonadati</taxon>
        <taxon>Pseudomonadota</taxon>
        <taxon>Alphaproteobacteria</taxon>
        <taxon>Sphingomonadales</taxon>
        <taxon>Erythrobacteraceae</taxon>
        <taxon>Erythrobacter/Porphyrobacter group</taxon>
        <taxon>Erythrobacter</taxon>
    </lineage>
</organism>
<dbReference type="GO" id="GO:0016020">
    <property type="term" value="C:membrane"/>
    <property type="evidence" value="ECO:0007669"/>
    <property type="project" value="UniProtKB-SubCell"/>
</dbReference>
<dbReference type="PANTHER" id="PTHR21016:SF25">
    <property type="entry name" value="TM2 DOMAIN-CONTAINING PROTEIN DDB_G0277895-RELATED"/>
    <property type="match status" value="1"/>
</dbReference>
<accession>A0A9X1F4V5</accession>
<proteinExistence type="predicted"/>
<feature type="domain" description="TM2" evidence="6">
    <location>
        <begin position="14"/>
        <end position="60"/>
    </location>
</feature>
<dbReference type="RefSeq" id="WP_218404601.1">
    <property type="nucleotide sequence ID" value="NZ_JAGSPC010000001.1"/>
</dbReference>
<feature type="transmembrane region" description="Helical" evidence="5">
    <location>
        <begin position="49"/>
        <end position="71"/>
    </location>
</feature>
<dbReference type="AlphaFoldDB" id="A0A9X1F4V5"/>
<comment type="caution">
    <text evidence="7">The sequence shown here is derived from an EMBL/GenBank/DDBJ whole genome shotgun (WGS) entry which is preliminary data.</text>
</comment>
<gene>
    <name evidence="7" type="ORF">KCG46_07260</name>
</gene>
<keyword evidence="2 5" id="KW-0812">Transmembrane</keyword>
<protein>
    <submittedName>
        <fullName evidence="7">TM2 domain-containing protein</fullName>
    </submittedName>
</protein>
<feature type="transmembrane region" description="Helical" evidence="5">
    <location>
        <begin position="20"/>
        <end position="37"/>
    </location>
</feature>
<evidence type="ECO:0000256" key="5">
    <source>
        <dbReference type="SAM" id="Phobius"/>
    </source>
</evidence>